<dbReference type="SUPFAM" id="SSF52266">
    <property type="entry name" value="SGNH hydrolase"/>
    <property type="match status" value="1"/>
</dbReference>
<evidence type="ECO:0000256" key="1">
    <source>
        <dbReference type="SAM" id="Phobius"/>
    </source>
</evidence>
<accession>A0ABV6Z5V6</accession>
<feature type="transmembrane region" description="Helical" evidence="1">
    <location>
        <begin position="614"/>
        <end position="633"/>
    </location>
</feature>
<dbReference type="InterPro" id="IPR036514">
    <property type="entry name" value="SGNH_hydro_sf"/>
</dbReference>
<name>A0ABV6Z5V6_UNCC1</name>
<evidence type="ECO:0000313" key="4">
    <source>
        <dbReference type="Proteomes" id="UP001594351"/>
    </source>
</evidence>
<feature type="transmembrane region" description="Helical" evidence="1">
    <location>
        <begin position="337"/>
        <end position="356"/>
    </location>
</feature>
<evidence type="ECO:0000313" key="3">
    <source>
        <dbReference type="EMBL" id="MFC1853833.1"/>
    </source>
</evidence>
<keyword evidence="1" id="KW-1133">Transmembrane helix</keyword>
<feature type="transmembrane region" description="Helical" evidence="1">
    <location>
        <begin position="20"/>
        <end position="37"/>
    </location>
</feature>
<feature type="transmembrane region" description="Helical" evidence="1">
    <location>
        <begin position="586"/>
        <end position="607"/>
    </location>
</feature>
<dbReference type="Pfam" id="PF13472">
    <property type="entry name" value="Lipase_GDSL_2"/>
    <property type="match status" value="1"/>
</dbReference>
<keyword evidence="1" id="KW-0472">Membrane</keyword>
<protein>
    <submittedName>
        <fullName evidence="3">SGNH/GDSL hydrolase family protein</fullName>
    </submittedName>
</protein>
<evidence type="ECO:0000259" key="2">
    <source>
        <dbReference type="Pfam" id="PF13472"/>
    </source>
</evidence>
<dbReference type="EMBL" id="JBHPBY010000617">
    <property type="protein sequence ID" value="MFC1853833.1"/>
    <property type="molecule type" value="Genomic_DNA"/>
</dbReference>
<keyword evidence="4" id="KW-1185">Reference proteome</keyword>
<comment type="caution">
    <text evidence="3">The sequence shown here is derived from an EMBL/GenBank/DDBJ whole genome shotgun (WGS) entry which is preliminary data.</text>
</comment>
<keyword evidence="1" id="KW-0812">Transmembrane</keyword>
<feature type="transmembrane region" description="Helical" evidence="1">
    <location>
        <begin position="275"/>
        <end position="291"/>
    </location>
</feature>
<keyword evidence="3" id="KW-0378">Hydrolase</keyword>
<dbReference type="InterPro" id="IPR051532">
    <property type="entry name" value="Ester_Hydrolysis_Enzymes"/>
</dbReference>
<feature type="transmembrane region" description="Helical" evidence="1">
    <location>
        <begin position="297"/>
        <end position="317"/>
    </location>
</feature>
<dbReference type="Proteomes" id="UP001594351">
    <property type="component" value="Unassembled WGS sequence"/>
</dbReference>
<feature type="transmembrane region" description="Helical" evidence="1">
    <location>
        <begin position="242"/>
        <end position="263"/>
    </location>
</feature>
<proteinExistence type="predicted"/>
<dbReference type="Gene3D" id="2.60.120.560">
    <property type="entry name" value="Exo-inulinase, domain 1"/>
    <property type="match status" value="1"/>
</dbReference>
<dbReference type="PANTHER" id="PTHR30383">
    <property type="entry name" value="THIOESTERASE 1/PROTEASE 1/LYSOPHOSPHOLIPASE L1"/>
    <property type="match status" value="1"/>
</dbReference>
<dbReference type="CDD" id="cd00229">
    <property type="entry name" value="SGNH_hydrolase"/>
    <property type="match status" value="1"/>
</dbReference>
<organism evidence="3 4">
    <name type="scientific">candidate division CSSED10-310 bacterium</name>
    <dbReference type="NCBI Taxonomy" id="2855610"/>
    <lineage>
        <taxon>Bacteria</taxon>
        <taxon>Bacteria division CSSED10-310</taxon>
    </lineage>
</organism>
<dbReference type="InterPro" id="IPR013830">
    <property type="entry name" value="SGNH_hydro"/>
</dbReference>
<dbReference type="GO" id="GO:0016787">
    <property type="term" value="F:hydrolase activity"/>
    <property type="evidence" value="ECO:0007669"/>
    <property type="project" value="UniProtKB-KW"/>
</dbReference>
<feature type="transmembrane region" description="Helical" evidence="1">
    <location>
        <begin position="562"/>
        <end position="580"/>
    </location>
</feature>
<reference evidence="3 4" key="1">
    <citation type="submission" date="2024-09" db="EMBL/GenBank/DDBJ databases">
        <title>Laminarin stimulates single cell rates of sulfate reduction while oxygen inhibits transcriptomic activity in coastal marine sediment.</title>
        <authorList>
            <person name="Lindsay M."/>
            <person name="Orcutt B."/>
            <person name="Emerson D."/>
            <person name="Stepanauskas R."/>
            <person name="D'Angelo T."/>
        </authorList>
    </citation>
    <scope>NUCLEOTIDE SEQUENCE [LARGE SCALE GENOMIC DNA]</scope>
    <source>
        <strain evidence="3">SAG AM-311-K15</strain>
    </source>
</reference>
<sequence length="950" mass="109191">MKWFRVSSEADNQPRNSPLIKIGFWLLFFSIGITAYYQSFPARYEKKSTLMERQFFGPEWHAGKLGEAFANQDMRNGACRFYAFSKLLFKEPADFNAWSEIHLSVTLPETSYLVVLLEKKDSDSSFGFRISRNQDYPSGHIEFLQNRLEKYNWQPTTRPIPEVVEVEVHRTGKSMKLFYDGQLLDECEDTRFPELHKIAVLAGPTGLTLKQITIMGTATSGAPVLIQDDFSPLTQKPFFVTLWLRNLLIGGLVAVVLYLMLLITERQLPFSKPSLLLMIICSWFLWGIGQATTSHIVFFGLILLQLFILLYGLRQILKTETGALTTVSDRNNTKLTFYVRLAIALLTIAGCCLIIWRSEYAVSSAQAVPPFQKSFTERQQILLGNSLILAENGVNFEWDSKVNLRKGTIAEWVFRKYTGSDNNRSEWYAVTLSRREQHPSGLYFTRQNYQVLLQAFELPAEHLPKVHVHLRVVNKRFEISLNNKIVAVVTHKALSSGQIALVPINKGITVLESHIKSLETLEPVLQNLKTSSPSFIFWSFLLLLCFFRWEKKSARLSPFKKTLGMVLFLAPFWVALGKSYQHPTAWMNQFVIGVAISFILLFTLSLLVQSERKFFRMSEVLILLICFEFFLRINPHDSRLQENPIQVNIPKKLYWYRAASARRWNSLINHQMFRNRTFGAPFSKDLPSSKVRILCLGSSSTASGYPQYLADSFHDAGYDTVEVLDSGIPGTTTTHLLNLYKNLLTRFKPDIVTLCLIRNDMKFLAILEAQQTFQLETSHKGISTLQSRMYHILNKMMLYRLYRYYILSSLRGAEFAQHVSTLVNQDKDEALQRAIKVHIANLKAFVTTARKHGQIPIFIIEPFFVSDGYDTLPAARNDETVEAVYELARKHKVPIINMQKTVQNNRHDLIFIDDVHHNQTGKKFLGQAIFEQLKRHVQPIVKKKNESLKQ</sequence>
<dbReference type="Gene3D" id="3.40.50.1110">
    <property type="entry name" value="SGNH hydrolase"/>
    <property type="match status" value="1"/>
</dbReference>
<feature type="domain" description="SGNH hydrolase-type esterase" evidence="2">
    <location>
        <begin position="696"/>
        <end position="922"/>
    </location>
</feature>
<gene>
    <name evidence="3" type="ORF">ACFL27_26920</name>
</gene>